<reference evidence="1 2" key="1">
    <citation type="journal article" date="2011" name="J. Bacteriol.">
        <title>Genome sequence of the algicidal bacterium Kordia algicida OT-1.</title>
        <authorList>
            <person name="Lee H.S."/>
            <person name="Kang S.G."/>
            <person name="Kwon K.K."/>
            <person name="Lee J.H."/>
            <person name="Kim S.J."/>
        </authorList>
    </citation>
    <scope>NUCLEOTIDE SEQUENCE [LARGE SCALE GENOMIC DNA]</scope>
    <source>
        <strain evidence="1 2">OT-1</strain>
    </source>
</reference>
<dbReference type="AlphaFoldDB" id="A9EBA6"/>
<organism evidence="1 2">
    <name type="scientific">Kordia algicida OT-1</name>
    <dbReference type="NCBI Taxonomy" id="391587"/>
    <lineage>
        <taxon>Bacteria</taxon>
        <taxon>Pseudomonadati</taxon>
        <taxon>Bacteroidota</taxon>
        <taxon>Flavobacteriia</taxon>
        <taxon>Flavobacteriales</taxon>
        <taxon>Flavobacteriaceae</taxon>
        <taxon>Kordia</taxon>
    </lineage>
</organism>
<evidence type="ECO:0000313" key="2">
    <source>
        <dbReference type="Proteomes" id="UP000002945"/>
    </source>
</evidence>
<keyword evidence="2" id="KW-1185">Reference proteome</keyword>
<dbReference type="STRING" id="391587.KAOT1_05927"/>
<protein>
    <submittedName>
        <fullName evidence="1">Uncharacterized protein</fullName>
    </submittedName>
</protein>
<dbReference type="EMBL" id="ABIB01000017">
    <property type="protein sequence ID" value="EDP94451.1"/>
    <property type="molecule type" value="Genomic_DNA"/>
</dbReference>
<evidence type="ECO:0000313" key="1">
    <source>
        <dbReference type="EMBL" id="EDP94451.1"/>
    </source>
</evidence>
<accession>A9EBA6</accession>
<dbReference type="RefSeq" id="WP_007093754.1">
    <property type="nucleotide sequence ID" value="NZ_CP142125.1"/>
</dbReference>
<comment type="caution">
    <text evidence="1">The sequence shown here is derived from an EMBL/GenBank/DDBJ whole genome shotgun (WGS) entry which is preliminary data.</text>
</comment>
<dbReference type="Proteomes" id="UP000002945">
    <property type="component" value="Unassembled WGS sequence"/>
</dbReference>
<dbReference type="HOGENOM" id="CLU_2553825_0_0_10"/>
<gene>
    <name evidence="1" type="ORF">KAOT1_05927</name>
</gene>
<dbReference type="OrthoDB" id="1450718at2"/>
<proteinExistence type="predicted"/>
<sequence length="82" mass="9113">MVELTFESVNAEIEALDLDQLENNMQVEAKGDMARAKAIPNVCVIWNSIGVIIKLIAKIPFLPSKWRRALKLLITTMDGICG</sequence>
<name>A9EBA6_9FLAO</name>